<protein>
    <submittedName>
        <fullName evidence="2">Uncharacterized protein</fullName>
    </submittedName>
</protein>
<evidence type="ECO:0000256" key="1">
    <source>
        <dbReference type="SAM" id="SignalP"/>
    </source>
</evidence>
<proteinExistence type="predicted"/>
<sequence>MTVHDYFRIVVQLLISLKTVTSQEECKSGWTIDKKYSSNYVYCVDTTTLHFMDGESNSNAKMSYSLGAYGSGGSMSFNAKYGGTGCCGLTMTFKDSGGNSIGEVRIQYTTLLLDSVDTGFKPDSNIYYSFSVIWSKSEVTSVLYGCNELLSKSISGVPASLEATSGYGSSTNNYWMQFNEADDSKLNATVSVFWDSKKIELWFQYGTQGWNH</sequence>
<feature type="chain" id="PRO_5042207228" evidence="1">
    <location>
        <begin position="23"/>
        <end position="212"/>
    </location>
</feature>
<evidence type="ECO:0000313" key="3">
    <source>
        <dbReference type="Proteomes" id="UP001190700"/>
    </source>
</evidence>
<dbReference type="Proteomes" id="UP001190700">
    <property type="component" value="Unassembled WGS sequence"/>
</dbReference>
<dbReference type="EMBL" id="LGRX02019371">
    <property type="protein sequence ID" value="KAK3258655.1"/>
    <property type="molecule type" value="Genomic_DNA"/>
</dbReference>
<comment type="caution">
    <text evidence="2">The sequence shown here is derived from an EMBL/GenBank/DDBJ whole genome shotgun (WGS) entry which is preliminary data.</text>
</comment>
<feature type="signal peptide" evidence="1">
    <location>
        <begin position="1"/>
        <end position="22"/>
    </location>
</feature>
<keyword evidence="3" id="KW-1185">Reference proteome</keyword>
<accession>A0AAE0FFA1</accession>
<keyword evidence="1" id="KW-0732">Signal</keyword>
<dbReference type="AlphaFoldDB" id="A0AAE0FFA1"/>
<evidence type="ECO:0000313" key="2">
    <source>
        <dbReference type="EMBL" id="KAK3258655.1"/>
    </source>
</evidence>
<organism evidence="2 3">
    <name type="scientific">Cymbomonas tetramitiformis</name>
    <dbReference type="NCBI Taxonomy" id="36881"/>
    <lineage>
        <taxon>Eukaryota</taxon>
        <taxon>Viridiplantae</taxon>
        <taxon>Chlorophyta</taxon>
        <taxon>Pyramimonadophyceae</taxon>
        <taxon>Pyramimonadales</taxon>
        <taxon>Pyramimonadaceae</taxon>
        <taxon>Cymbomonas</taxon>
    </lineage>
</organism>
<gene>
    <name evidence="2" type="ORF">CYMTET_32309</name>
</gene>
<name>A0AAE0FFA1_9CHLO</name>
<reference evidence="2 3" key="1">
    <citation type="journal article" date="2015" name="Genome Biol. Evol.">
        <title>Comparative Genomics of a Bacterivorous Green Alga Reveals Evolutionary Causalities and Consequences of Phago-Mixotrophic Mode of Nutrition.</title>
        <authorList>
            <person name="Burns J.A."/>
            <person name="Paasch A."/>
            <person name="Narechania A."/>
            <person name="Kim E."/>
        </authorList>
    </citation>
    <scope>NUCLEOTIDE SEQUENCE [LARGE SCALE GENOMIC DNA]</scope>
    <source>
        <strain evidence="2 3">PLY_AMNH</strain>
    </source>
</reference>